<organism evidence="1 2">
    <name type="scientific">Naganishia cerealis</name>
    <dbReference type="NCBI Taxonomy" id="610337"/>
    <lineage>
        <taxon>Eukaryota</taxon>
        <taxon>Fungi</taxon>
        <taxon>Dikarya</taxon>
        <taxon>Basidiomycota</taxon>
        <taxon>Agaricomycotina</taxon>
        <taxon>Tremellomycetes</taxon>
        <taxon>Filobasidiales</taxon>
        <taxon>Filobasidiaceae</taxon>
        <taxon>Naganishia</taxon>
    </lineage>
</organism>
<dbReference type="Proteomes" id="UP001241377">
    <property type="component" value="Unassembled WGS sequence"/>
</dbReference>
<keyword evidence="2" id="KW-1185">Reference proteome</keyword>
<proteinExistence type="predicted"/>
<accession>A0ACC2W677</accession>
<comment type="caution">
    <text evidence="1">The sequence shown here is derived from an EMBL/GenBank/DDBJ whole genome shotgun (WGS) entry which is preliminary data.</text>
</comment>
<sequence length="511" mass="56634">MNFGEGTSLSQMEKKGDNSVIEATREVVATPATEVNAFGFSELDSTSPSNFKAPPHAHIAERRPPLQYQPSELELETFAEPNNGNVFEDEAEIIQLPKEVPIMSIHNPPRNAWRIFAACLYVLSGGLSDGVVGALLPYIENYYNISYSIVSLMWMGNAAGFIFIACVSERVVHHFSTRSCILIGCFFNLVMYVLVLTGSKFPLIVTGFFFGGMGLGLTISQFHVFLTNFDKSSTYLGYFHGTYGLGATIGPLVGTALVEHHINWNYFYFILIGLMIINIANIYFAFMGMDEDLKQFEVEHQTLPDVTERSILADALTNKLTWLASLFVLFYQGGEVSLGGWIVTFLRDYRHHKNPSVGYVASGYWFGVTLGRLLLTRNLHKYLNPRRGTTVVVCGAMVAISLAWAIDNLIATGVFVSLAGVCIGPIYSLMVLHISRLFPRKILVVSLTITTAFGSSGGALFPFLVGLISQYIGAMTVMPAFIIMFSIMFTFWICMPNPARLRGNVLLKILW</sequence>
<evidence type="ECO:0000313" key="1">
    <source>
        <dbReference type="EMBL" id="KAJ9106602.1"/>
    </source>
</evidence>
<reference evidence="1" key="1">
    <citation type="submission" date="2023-04" db="EMBL/GenBank/DDBJ databases">
        <title>Draft Genome sequencing of Naganishia species isolated from polar environments using Oxford Nanopore Technology.</title>
        <authorList>
            <person name="Leo P."/>
            <person name="Venkateswaran K."/>
        </authorList>
    </citation>
    <scope>NUCLEOTIDE SEQUENCE</scope>
    <source>
        <strain evidence="1">MNA-CCFEE 5261</strain>
    </source>
</reference>
<gene>
    <name evidence="1" type="ORF">QFC19_003099</name>
</gene>
<evidence type="ECO:0000313" key="2">
    <source>
        <dbReference type="Proteomes" id="UP001241377"/>
    </source>
</evidence>
<name>A0ACC2W677_9TREE</name>
<dbReference type="EMBL" id="JASBWR010000029">
    <property type="protein sequence ID" value="KAJ9106602.1"/>
    <property type="molecule type" value="Genomic_DNA"/>
</dbReference>
<protein>
    <submittedName>
        <fullName evidence="1">Uncharacterized protein</fullName>
    </submittedName>
</protein>